<organism evidence="3 4">
    <name type="scientific">Phreatobacter stygius</name>
    <dbReference type="NCBI Taxonomy" id="1940610"/>
    <lineage>
        <taxon>Bacteria</taxon>
        <taxon>Pseudomonadati</taxon>
        <taxon>Pseudomonadota</taxon>
        <taxon>Alphaproteobacteria</taxon>
        <taxon>Hyphomicrobiales</taxon>
        <taxon>Phreatobacteraceae</taxon>
        <taxon>Phreatobacter</taxon>
    </lineage>
</organism>
<proteinExistence type="inferred from homology"/>
<dbReference type="EMBL" id="CP039690">
    <property type="protein sequence ID" value="QCI64948.1"/>
    <property type="molecule type" value="Genomic_DNA"/>
</dbReference>
<dbReference type="InterPro" id="IPR004846">
    <property type="entry name" value="T2SS/T3SS_dom"/>
</dbReference>
<evidence type="ECO:0000256" key="1">
    <source>
        <dbReference type="RuleBase" id="RU004003"/>
    </source>
</evidence>
<reference evidence="3 4" key="1">
    <citation type="submission" date="2019-04" db="EMBL/GenBank/DDBJ databases">
        <title>Phreatobacter aquaticus sp. nov.</title>
        <authorList>
            <person name="Choi A."/>
        </authorList>
    </citation>
    <scope>NUCLEOTIDE SEQUENCE [LARGE SCALE GENOMIC DNA]</scope>
    <source>
        <strain evidence="3 4">KCTC 52518</strain>
    </source>
</reference>
<dbReference type="Proteomes" id="UP000298781">
    <property type="component" value="Chromosome"/>
</dbReference>
<evidence type="ECO:0000313" key="4">
    <source>
        <dbReference type="Proteomes" id="UP000298781"/>
    </source>
</evidence>
<dbReference type="AlphaFoldDB" id="A0A4D7B2Z7"/>
<dbReference type="PROSITE" id="PS50914">
    <property type="entry name" value="BON"/>
    <property type="match status" value="1"/>
</dbReference>
<evidence type="ECO:0000259" key="2">
    <source>
        <dbReference type="PROSITE" id="PS50914"/>
    </source>
</evidence>
<dbReference type="PANTHER" id="PTHR30332">
    <property type="entry name" value="PROBABLE GENERAL SECRETION PATHWAY PROTEIN D"/>
    <property type="match status" value="1"/>
</dbReference>
<comment type="similarity">
    <text evidence="1">Belongs to the bacterial secretin family.</text>
</comment>
<evidence type="ECO:0000313" key="3">
    <source>
        <dbReference type="EMBL" id="QCI64948.1"/>
    </source>
</evidence>
<dbReference type="Pfam" id="PF00263">
    <property type="entry name" value="Secretin"/>
    <property type="match status" value="1"/>
</dbReference>
<dbReference type="Pfam" id="PF13629">
    <property type="entry name" value="T2SS-T3SS_pil_N"/>
    <property type="match status" value="1"/>
</dbReference>
<accession>A0A4D7B2Z7</accession>
<dbReference type="PANTHER" id="PTHR30332:SF17">
    <property type="entry name" value="TYPE IV PILIATION SYSTEM PROTEIN DR_0774-RELATED"/>
    <property type="match status" value="1"/>
</dbReference>
<dbReference type="InterPro" id="IPR050810">
    <property type="entry name" value="Bact_Secretion_Sys_Channel"/>
</dbReference>
<dbReference type="GO" id="GO:0009306">
    <property type="term" value="P:protein secretion"/>
    <property type="evidence" value="ECO:0007669"/>
    <property type="project" value="InterPro"/>
</dbReference>
<dbReference type="InterPro" id="IPR032789">
    <property type="entry name" value="T2SS-T3SS_pil_N"/>
</dbReference>
<gene>
    <name evidence="3" type="ORF">E8M01_12355</name>
</gene>
<dbReference type="PRINTS" id="PR00811">
    <property type="entry name" value="BCTERIALGSPD"/>
</dbReference>
<dbReference type="InterPro" id="IPR007055">
    <property type="entry name" value="BON_dom"/>
</dbReference>
<dbReference type="GO" id="GO:0015627">
    <property type="term" value="C:type II protein secretion system complex"/>
    <property type="evidence" value="ECO:0007669"/>
    <property type="project" value="TreeGrafter"/>
</dbReference>
<dbReference type="InterPro" id="IPR001775">
    <property type="entry name" value="GspD/PilQ"/>
</dbReference>
<keyword evidence="4" id="KW-1185">Reference proteome</keyword>
<dbReference type="Pfam" id="PF04972">
    <property type="entry name" value="BON"/>
    <property type="match status" value="1"/>
</dbReference>
<protein>
    <submittedName>
        <fullName evidence="3">Type II and III secretion system protein family protein</fullName>
    </submittedName>
</protein>
<dbReference type="KEGG" id="pstg:E8M01_12355"/>
<sequence length="503" mass="53343">MMRRAILHAMSAKELPMRAVARTMTLIGRHVPVVVIGALMAATSFSSVLAQSSSVPRQRVETLGNRPVALGVGKSLAIDLPRDARDVIVANPAIANAVVRSARRVFLIGVAVGQTNVFFLDAEGRQIAGYDIEVGRDLGGLRLALRSLLPGSNLDVRSVNDAVVLSGQVATPLEAQQAVDVAIRLVGDEKKVVNAISIRGRDQVHLKVTVAEIQRTAIKQLGVNLQAFDPFTTPAVPGASGNLANSGGFVYGLLTQGRFNVNNIDPTPNAGTIGTRVGNTIVAGTVRAFEESGLARTLAEPTLTAISGEQARFLAGGEFPIPSGRDQQGNISLEFKPFGVGLAFTPIVLSEGRISLRVGVEVSELSNEFSLRLQSLNVPGLRTRRADTTVELPSGGSIVMAGLLQEQTRQAISGLPGMINLPIIGALFRSRDYQRGETELVVIVTPYIVRPVPANQLARPDDNYRDASDPAGILIGRLNRIYGTTGAAPPNGRFNGPVGFIRD</sequence>
<feature type="domain" description="BON" evidence="2">
    <location>
        <begin position="130"/>
        <end position="200"/>
    </location>
</feature>
<name>A0A4D7B2Z7_9HYPH</name>
<dbReference type="OrthoDB" id="9775455at2"/>